<evidence type="ECO:0000313" key="4">
    <source>
        <dbReference type="Proteomes" id="UP000465785"/>
    </source>
</evidence>
<evidence type="ECO:0000256" key="1">
    <source>
        <dbReference type="SAM" id="MobiDB-lite"/>
    </source>
</evidence>
<evidence type="ECO:0000256" key="2">
    <source>
        <dbReference type="SAM" id="SignalP"/>
    </source>
</evidence>
<dbReference type="Proteomes" id="UP000465785">
    <property type="component" value="Chromosome"/>
</dbReference>
<feature type="region of interest" description="Disordered" evidence="1">
    <location>
        <begin position="24"/>
        <end position="43"/>
    </location>
</feature>
<protein>
    <recommendedName>
        <fullName evidence="5">Secreted protein</fullName>
    </recommendedName>
</protein>
<sequence length="155" mass="15728">MTITRELPAAIILAAGVAIGSAGTASADGPLQPSPGELSGTYTYESDTGRVNTWVITPCGPGCADVAVTPVTDPRVVPYGGRALLNNGRWDMTVQYVHAVRCSPPNDNVTAPGTVVFSFEAATLDGTAVNTQSVPACGDPAGATYQSGFSLAKVA</sequence>
<evidence type="ECO:0008006" key="5">
    <source>
        <dbReference type="Google" id="ProtNLM"/>
    </source>
</evidence>
<dbReference type="KEGG" id="mgau:MGALJ_51730"/>
<reference evidence="3 4" key="1">
    <citation type="journal article" date="2019" name="Emerg. Microbes Infect.">
        <title>Comprehensive subspecies identification of 175 nontuberculous mycobacteria species based on 7547 genomic profiles.</title>
        <authorList>
            <person name="Matsumoto Y."/>
            <person name="Kinjo T."/>
            <person name="Motooka D."/>
            <person name="Nabeya D."/>
            <person name="Jung N."/>
            <person name="Uechi K."/>
            <person name="Horii T."/>
            <person name="Iida T."/>
            <person name="Fujita J."/>
            <person name="Nakamura S."/>
        </authorList>
    </citation>
    <scope>NUCLEOTIDE SEQUENCE [LARGE SCALE GENOMIC DNA]</scope>
    <source>
        <strain evidence="3 4">JCM 6399</strain>
    </source>
</reference>
<name>A0A9W4BNP8_9MYCO</name>
<accession>A0A9W4BNP8</accession>
<evidence type="ECO:0000313" key="3">
    <source>
        <dbReference type="EMBL" id="BBY95504.1"/>
    </source>
</evidence>
<feature type="chain" id="PRO_5040727063" description="Secreted protein" evidence="2">
    <location>
        <begin position="28"/>
        <end position="155"/>
    </location>
</feature>
<organism evidence="3 4">
    <name type="scientific">Mycobacterium gallinarum</name>
    <dbReference type="NCBI Taxonomy" id="39689"/>
    <lineage>
        <taxon>Bacteria</taxon>
        <taxon>Bacillati</taxon>
        <taxon>Actinomycetota</taxon>
        <taxon>Actinomycetes</taxon>
        <taxon>Mycobacteriales</taxon>
        <taxon>Mycobacteriaceae</taxon>
        <taxon>Mycobacterium</taxon>
    </lineage>
</organism>
<proteinExistence type="predicted"/>
<dbReference type="AlphaFoldDB" id="A0A9W4BNP8"/>
<keyword evidence="2" id="KW-0732">Signal</keyword>
<dbReference type="EMBL" id="AP022601">
    <property type="protein sequence ID" value="BBY95504.1"/>
    <property type="molecule type" value="Genomic_DNA"/>
</dbReference>
<feature type="signal peptide" evidence="2">
    <location>
        <begin position="1"/>
        <end position="27"/>
    </location>
</feature>
<gene>
    <name evidence="3" type="ORF">MGALJ_51730</name>
</gene>
<keyword evidence="4" id="KW-1185">Reference proteome</keyword>
<dbReference type="RefSeq" id="WP_163734713.1">
    <property type="nucleotide sequence ID" value="NZ_AP022601.1"/>
</dbReference>